<accession>A0A547PCG1</accession>
<evidence type="ECO:0000313" key="3">
    <source>
        <dbReference type="Proteomes" id="UP000316343"/>
    </source>
</evidence>
<name>A0A547PCG1_9SPHN</name>
<reference evidence="2 3" key="1">
    <citation type="submission" date="2019-06" db="EMBL/GenBank/DDBJ databases">
        <title>Erythrobacter insulae sp. nov., isolated from a tidal flat.</title>
        <authorList>
            <person name="Yoon J.-H."/>
        </authorList>
    </citation>
    <scope>NUCLEOTIDE SEQUENCE [LARGE SCALE GENOMIC DNA]</scope>
    <source>
        <strain evidence="2 3">JBTF-M21</strain>
    </source>
</reference>
<dbReference type="OrthoDB" id="5875348at2"/>
<dbReference type="EMBL" id="VHJK01000001">
    <property type="protein sequence ID" value="TRD11724.1"/>
    <property type="molecule type" value="Genomic_DNA"/>
</dbReference>
<evidence type="ECO:0000256" key="1">
    <source>
        <dbReference type="SAM" id="Phobius"/>
    </source>
</evidence>
<dbReference type="Proteomes" id="UP000316343">
    <property type="component" value="Unassembled WGS sequence"/>
</dbReference>
<keyword evidence="1" id="KW-0472">Membrane</keyword>
<comment type="caution">
    <text evidence="2">The sequence shown here is derived from an EMBL/GenBank/DDBJ whole genome shotgun (WGS) entry which is preliminary data.</text>
</comment>
<feature type="transmembrane region" description="Helical" evidence="1">
    <location>
        <begin position="75"/>
        <end position="94"/>
    </location>
</feature>
<keyword evidence="1" id="KW-1133">Transmembrane helix</keyword>
<keyword evidence="3" id="KW-1185">Reference proteome</keyword>
<sequence length="126" mass="12999">MIIALRIGLALGGLLLVFMGFGFLTDPVAAAADFGLSIEGAHGITSIRSDMTAFFGVGGACFIVGAWLRRGDPLVIGAALMLVTLATRLFSLAIDGGFEGYIIPMAVEALLGIFGLIGAKVLPQTR</sequence>
<feature type="transmembrane region" description="Helical" evidence="1">
    <location>
        <begin position="47"/>
        <end position="68"/>
    </location>
</feature>
<organism evidence="2 3">
    <name type="scientific">Erythrobacter insulae</name>
    <dbReference type="NCBI Taxonomy" id="2584124"/>
    <lineage>
        <taxon>Bacteria</taxon>
        <taxon>Pseudomonadati</taxon>
        <taxon>Pseudomonadota</taxon>
        <taxon>Alphaproteobacteria</taxon>
        <taxon>Sphingomonadales</taxon>
        <taxon>Erythrobacteraceae</taxon>
        <taxon>Erythrobacter/Porphyrobacter group</taxon>
        <taxon>Erythrobacter</taxon>
    </lineage>
</organism>
<evidence type="ECO:0008006" key="4">
    <source>
        <dbReference type="Google" id="ProtNLM"/>
    </source>
</evidence>
<feature type="transmembrane region" description="Helical" evidence="1">
    <location>
        <begin position="100"/>
        <end position="122"/>
    </location>
</feature>
<dbReference type="RefSeq" id="WP_142787997.1">
    <property type="nucleotide sequence ID" value="NZ_VHJK01000001.1"/>
</dbReference>
<protein>
    <recommendedName>
        <fullName evidence="4">DUF4345 domain-containing protein</fullName>
    </recommendedName>
</protein>
<gene>
    <name evidence="2" type="ORF">FGU71_07495</name>
</gene>
<keyword evidence="1" id="KW-0812">Transmembrane</keyword>
<evidence type="ECO:0000313" key="2">
    <source>
        <dbReference type="EMBL" id="TRD11724.1"/>
    </source>
</evidence>
<proteinExistence type="predicted"/>
<dbReference type="AlphaFoldDB" id="A0A547PCG1"/>